<gene>
    <name evidence="1" type="ORF">E4K63_02090</name>
</gene>
<proteinExistence type="predicted"/>
<organism evidence="1 2">
    <name type="scientific">Allofrancisella inopinata</name>
    <dbReference type="NCBI Taxonomy" id="1085647"/>
    <lineage>
        <taxon>Bacteria</taxon>
        <taxon>Pseudomonadati</taxon>
        <taxon>Pseudomonadota</taxon>
        <taxon>Gammaproteobacteria</taxon>
        <taxon>Thiotrichales</taxon>
        <taxon>Francisellaceae</taxon>
        <taxon>Allofrancisella</taxon>
    </lineage>
</organism>
<keyword evidence="2" id="KW-1185">Reference proteome</keyword>
<dbReference type="PROSITE" id="PS50096">
    <property type="entry name" value="IQ"/>
    <property type="match status" value="1"/>
</dbReference>
<dbReference type="KEGG" id="aii:E4K63_02090"/>
<sequence>MIDSDQLLAISAALVQTVRKYIKYSENMKLLYSNYKGSKFYKKRREEVTQIDNIPGLTYTPQGYGKVGLELGVGWCDELSLACLYIAQGSKKIKIGTFYLSLISTLKHTFVLAHTSLKLFNSTSPEWVYYKDNFHELSIDPELSNAVIIDPWIYKATKLSNYLEHLEHAELFQVRDFFEGIIRYEGVRITISPESGVTNISEDYVNTFEFFYKEQQQKLSEHSDSFARGRRFSSVENSLILDVNRENENEIVTIQKIYRGYTTRKHLQQQLISLIDFFTKLKSKSSYWYSWCLHSDRKGKAINSIILYLERCIDDYKYPGEDKLVKIFTRVMTILSIVRSSNIAPTNLSKENIAMTSTAKGLFSLGVVPETQYDFEKYTSDVDLKLDWVRDIRRHSAIDRVRYTALLDKLEGWNAQFRLEKLYTNKAGYYNLVRKAIDS</sequence>
<dbReference type="AlphaFoldDB" id="A0AAE7CQU1"/>
<dbReference type="RefSeq" id="WP_133941577.1">
    <property type="nucleotide sequence ID" value="NZ_CP038241.1"/>
</dbReference>
<dbReference type="Proteomes" id="UP000502004">
    <property type="component" value="Chromosome"/>
</dbReference>
<accession>A0AAE7CQU1</accession>
<reference evidence="1 2" key="1">
    <citation type="submission" date="2019-03" db="EMBL/GenBank/DDBJ databases">
        <title>Complete Genome Sequence of Allofrancisella inopinata Strain SYSU YG23 Isolated from Water-Cooling Systems in China.</title>
        <authorList>
            <person name="Ohrman C."/>
            <person name="Uneklint I."/>
            <person name="Sjodin A."/>
        </authorList>
    </citation>
    <scope>NUCLEOTIDE SEQUENCE [LARGE SCALE GENOMIC DNA]</scope>
    <source>
        <strain evidence="1 2">SYSU YG23</strain>
    </source>
</reference>
<name>A0AAE7CQU1_9GAMM</name>
<evidence type="ECO:0000313" key="2">
    <source>
        <dbReference type="Proteomes" id="UP000502004"/>
    </source>
</evidence>
<dbReference type="EMBL" id="CP038241">
    <property type="protein sequence ID" value="QIV95684.1"/>
    <property type="molecule type" value="Genomic_DNA"/>
</dbReference>
<evidence type="ECO:0000313" key="1">
    <source>
        <dbReference type="EMBL" id="QIV95684.1"/>
    </source>
</evidence>
<protein>
    <submittedName>
        <fullName evidence="1">Uncharacterized protein</fullName>
    </submittedName>
</protein>